<keyword evidence="3" id="KW-1185">Reference proteome</keyword>
<evidence type="ECO:0000259" key="1">
    <source>
        <dbReference type="Pfam" id="PF25056"/>
    </source>
</evidence>
<protein>
    <recommendedName>
        <fullName evidence="1">DUF7793 domain-containing protein</fullName>
    </recommendedName>
</protein>
<dbReference type="EMBL" id="QKYV01000002">
    <property type="protein sequence ID" value="PZW42726.1"/>
    <property type="molecule type" value="Genomic_DNA"/>
</dbReference>
<gene>
    <name evidence="2" type="ORF">LX95_01043</name>
</gene>
<dbReference type="AlphaFoldDB" id="A0A2W7I747"/>
<dbReference type="RefSeq" id="WP_111540368.1">
    <property type="nucleotide sequence ID" value="NZ_QKYV01000002.1"/>
</dbReference>
<evidence type="ECO:0000313" key="2">
    <source>
        <dbReference type="EMBL" id="PZW42726.1"/>
    </source>
</evidence>
<dbReference type="Pfam" id="PF25056">
    <property type="entry name" value="DUF7793"/>
    <property type="match status" value="1"/>
</dbReference>
<organism evidence="2 3">
    <name type="scientific">Mesonia algae</name>
    <dbReference type="NCBI Taxonomy" id="213248"/>
    <lineage>
        <taxon>Bacteria</taxon>
        <taxon>Pseudomonadati</taxon>
        <taxon>Bacteroidota</taxon>
        <taxon>Flavobacteriia</taxon>
        <taxon>Flavobacteriales</taxon>
        <taxon>Flavobacteriaceae</taxon>
        <taxon>Mesonia</taxon>
    </lineage>
</organism>
<dbReference type="Gene3D" id="3.40.970.30">
    <property type="entry name" value="yp_829618.1 like domains"/>
    <property type="match status" value="1"/>
</dbReference>
<comment type="caution">
    <text evidence="2">The sequence shown here is derived from an EMBL/GenBank/DDBJ whole genome shotgun (WGS) entry which is preliminary data.</text>
</comment>
<proteinExistence type="predicted"/>
<dbReference type="Proteomes" id="UP000249542">
    <property type="component" value="Unassembled WGS sequence"/>
</dbReference>
<evidence type="ECO:0000313" key="3">
    <source>
        <dbReference type="Proteomes" id="UP000249542"/>
    </source>
</evidence>
<sequence length="122" mass="14052">MNFLKTDYAEILIKDGILFFTYLPIPTFDIQLAEQIVSDRLHIQREQAYPVLCDIRKFSLPDIKARKYLAIEGSLLTTAVAYLVAPALSVQLTQFFIRVNKPLVPTQVFTDKSEAIHYLKQF</sequence>
<feature type="domain" description="DUF7793" evidence="1">
    <location>
        <begin position="12"/>
        <end position="122"/>
    </location>
</feature>
<name>A0A2W7I747_9FLAO</name>
<dbReference type="InterPro" id="IPR056695">
    <property type="entry name" value="DUF7793"/>
</dbReference>
<reference evidence="2 3" key="1">
    <citation type="submission" date="2018-06" db="EMBL/GenBank/DDBJ databases">
        <title>Genomic Encyclopedia of Archaeal and Bacterial Type Strains, Phase II (KMG-II): from individual species to whole genera.</title>
        <authorList>
            <person name="Goeker M."/>
        </authorList>
    </citation>
    <scope>NUCLEOTIDE SEQUENCE [LARGE SCALE GENOMIC DNA]</scope>
    <source>
        <strain evidence="2 3">DSM 15361</strain>
    </source>
</reference>
<accession>A0A2W7I747</accession>